<accession>A0A1Y0B4P7</accession>
<reference evidence="1" key="1">
    <citation type="submission" date="2017-03" db="EMBL/GenBank/DDBJ databases">
        <title>The mitochondrial genome of the carnivorous plant Utricularia reniformis (Lentibulariaceae): structure, comparative analysis and evolutionary landmarks.</title>
        <authorList>
            <person name="Silva S.R."/>
            <person name="Alvarenga D.O."/>
            <person name="Michael T.P."/>
            <person name="Miranda V.F.O."/>
            <person name="Varani A.M."/>
        </authorList>
    </citation>
    <scope>NUCLEOTIDE SEQUENCE</scope>
</reference>
<dbReference type="AlphaFoldDB" id="A0A1Y0B4P7"/>
<protein>
    <submittedName>
        <fullName evidence="1">Uncharacterized protein</fullName>
    </submittedName>
</protein>
<keyword evidence="1" id="KW-0496">Mitochondrion</keyword>
<geneLocation type="mitochondrion" evidence="1"/>
<organism evidence="1">
    <name type="scientific">Utricularia reniformis</name>
    <dbReference type="NCBI Taxonomy" id="192314"/>
    <lineage>
        <taxon>Eukaryota</taxon>
        <taxon>Viridiplantae</taxon>
        <taxon>Streptophyta</taxon>
        <taxon>Embryophyta</taxon>
        <taxon>Tracheophyta</taxon>
        <taxon>Spermatophyta</taxon>
        <taxon>Magnoliopsida</taxon>
        <taxon>eudicotyledons</taxon>
        <taxon>Gunneridae</taxon>
        <taxon>Pentapetalae</taxon>
        <taxon>asterids</taxon>
        <taxon>lamiids</taxon>
        <taxon>Lamiales</taxon>
        <taxon>Lentibulariaceae</taxon>
        <taxon>Utricularia</taxon>
    </lineage>
</organism>
<proteinExistence type="predicted"/>
<evidence type="ECO:0000313" key="1">
    <source>
        <dbReference type="EMBL" id="ART32357.1"/>
    </source>
</evidence>
<sequence length="53" mass="6217">MTGLMQLSCVILPDRMQLRGWSPSQAASSFTWVQQSSFQRRRPTLNRRCLSFR</sequence>
<name>A0A1Y0B4P7_9LAMI</name>
<gene>
    <name evidence="1" type="ORF">AEK19_MT2212</name>
</gene>
<dbReference type="EMBL" id="KY774314">
    <property type="protein sequence ID" value="ART32357.1"/>
    <property type="molecule type" value="Genomic_DNA"/>
</dbReference>